<dbReference type="EMBL" id="CP036278">
    <property type="protein sequence ID" value="QDU57644.1"/>
    <property type="molecule type" value="Genomic_DNA"/>
</dbReference>
<evidence type="ECO:0000313" key="2">
    <source>
        <dbReference type="Proteomes" id="UP000315750"/>
    </source>
</evidence>
<name>A0A518ASD7_9BACT</name>
<sequence>MSCEKSPNESVARRAVELHQRGFTKAAIDILEVELQDHPNRGNLWQLRAELLHHQGRFDLALENLEHALLLVPLQTKGHLLLADCHRRLGHDELATHIYLELAEHTGLEDNDLWQLLRGLAATGNWRQAAEVCRREVQQKPDDDRLLFCLAQSLVRLRQPAERVVPLLRRAIHLAPCNCRYRVVLVLQLLKHHRDQEAYDELRQITATDVDSICCRGCLHRLLQLALSQGDADRAEALARHLAEVNEDQSHHEEDLP</sequence>
<dbReference type="Gene3D" id="1.25.40.10">
    <property type="entry name" value="Tetratricopeptide repeat domain"/>
    <property type="match status" value="2"/>
</dbReference>
<protein>
    <submittedName>
        <fullName evidence="1">Tetratricopeptide repeat protein</fullName>
    </submittedName>
</protein>
<dbReference type="InterPro" id="IPR011990">
    <property type="entry name" value="TPR-like_helical_dom_sf"/>
</dbReference>
<gene>
    <name evidence="1" type="ORF">Pan181_38630</name>
</gene>
<reference evidence="1 2" key="1">
    <citation type="submission" date="2019-02" db="EMBL/GenBank/DDBJ databases">
        <title>Deep-cultivation of Planctomycetes and their phenomic and genomic characterization uncovers novel biology.</title>
        <authorList>
            <person name="Wiegand S."/>
            <person name="Jogler M."/>
            <person name="Boedeker C."/>
            <person name="Pinto D."/>
            <person name="Vollmers J."/>
            <person name="Rivas-Marin E."/>
            <person name="Kohn T."/>
            <person name="Peeters S.H."/>
            <person name="Heuer A."/>
            <person name="Rast P."/>
            <person name="Oberbeckmann S."/>
            <person name="Bunk B."/>
            <person name="Jeske O."/>
            <person name="Meyerdierks A."/>
            <person name="Storesund J.E."/>
            <person name="Kallscheuer N."/>
            <person name="Luecker S."/>
            <person name="Lage O.M."/>
            <person name="Pohl T."/>
            <person name="Merkel B.J."/>
            <person name="Hornburger P."/>
            <person name="Mueller R.-W."/>
            <person name="Bruemmer F."/>
            <person name="Labrenz M."/>
            <person name="Spormann A.M."/>
            <person name="Op den Camp H."/>
            <person name="Overmann J."/>
            <person name="Amann R."/>
            <person name="Jetten M.S.M."/>
            <person name="Mascher T."/>
            <person name="Medema M.H."/>
            <person name="Devos D.P."/>
            <person name="Kaster A.-K."/>
            <person name="Ovreas L."/>
            <person name="Rohde M."/>
            <person name="Galperin M.Y."/>
            <person name="Jogler C."/>
        </authorList>
    </citation>
    <scope>NUCLEOTIDE SEQUENCE [LARGE SCALE GENOMIC DNA]</scope>
    <source>
        <strain evidence="1 2">Pan181</strain>
    </source>
</reference>
<dbReference type="RefSeq" id="WP_145248934.1">
    <property type="nucleotide sequence ID" value="NZ_CP036278.1"/>
</dbReference>
<accession>A0A518ASD7</accession>
<keyword evidence="2" id="KW-1185">Reference proteome</keyword>
<dbReference type="KEGG" id="amuc:Pan181_38630"/>
<dbReference type="SUPFAM" id="SSF48452">
    <property type="entry name" value="TPR-like"/>
    <property type="match status" value="2"/>
</dbReference>
<organism evidence="1 2">
    <name type="scientific">Aeoliella mucimassa</name>
    <dbReference type="NCBI Taxonomy" id="2527972"/>
    <lineage>
        <taxon>Bacteria</taxon>
        <taxon>Pseudomonadati</taxon>
        <taxon>Planctomycetota</taxon>
        <taxon>Planctomycetia</taxon>
        <taxon>Pirellulales</taxon>
        <taxon>Lacipirellulaceae</taxon>
        <taxon>Aeoliella</taxon>
    </lineage>
</organism>
<evidence type="ECO:0000313" key="1">
    <source>
        <dbReference type="EMBL" id="QDU57644.1"/>
    </source>
</evidence>
<dbReference type="OrthoDB" id="271653at2"/>
<proteinExistence type="predicted"/>
<dbReference type="AlphaFoldDB" id="A0A518ASD7"/>
<dbReference type="Proteomes" id="UP000315750">
    <property type="component" value="Chromosome"/>
</dbReference>